<evidence type="ECO:0000256" key="13">
    <source>
        <dbReference type="ARBA" id="ARBA00042267"/>
    </source>
</evidence>
<reference evidence="19 20" key="1">
    <citation type="submission" date="2018-06" db="EMBL/GenBank/DDBJ databases">
        <authorList>
            <consortium name="Pathogen Informatics"/>
            <person name="Doyle S."/>
        </authorList>
    </citation>
    <scope>NUCLEOTIDE SEQUENCE [LARGE SCALE GENOMIC DNA]</scope>
    <source>
        <strain evidence="19 20">NCTC9128</strain>
    </source>
</reference>
<dbReference type="EMBL" id="UAWN01000011">
    <property type="protein sequence ID" value="SQC14053.1"/>
    <property type="molecule type" value="Genomic_DNA"/>
</dbReference>
<evidence type="ECO:0000256" key="1">
    <source>
        <dbReference type="ARBA" id="ARBA00004429"/>
    </source>
</evidence>
<feature type="transmembrane region" description="Helical" evidence="17">
    <location>
        <begin position="45"/>
        <end position="61"/>
    </location>
</feature>
<evidence type="ECO:0000256" key="15">
    <source>
        <dbReference type="ARBA" id="ARBA00048727"/>
    </source>
</evidence>
<evidence type="ECO:0000256" key="6">
    <source>
        <dbReference type="ARBA" id="ARBA00022692"/>
    </source>
</evidence>
<evidence type="ECO:0000256" key="5">
    <source>
        <dbReference type="ARBA" id="ARBA00022519"/>
    </source>
</evidence>
<comment type="similarity">
    <text evidence="2">Belongs to the amino acid-polyamine-organocation (APC) superfamily. Amino acid transporter (AAT) (TC 2.A.3.1) family.</text>
</comment>
<comment type="subcellular location">
    <subcellularLocation>
        <location evidence="1">Cell inner membrane</location>
        <topology evidence="1">Multi-pass membrane protein</topology>
    </subcellularLocation>
</comment>
<evidence type="ECO:0000256" key="9">
    <source>
        <dbReference type="ARBA" id="ARBA00023136"/>
    </source>
</evidence>
<dbReference type="PANTHER" id="PTHR43495:SF4">
    <property type="entry name" value="AROMATIC AMINO ACID TRANSPORT PROTEIN AROP"/>
    <property type="match status" value="1"/>
</dbReference>
<dbReference type="AlphaFoldDB" id="A0A2X3CLS7"/>
<dbReference type="Proteomes" id="UP000251088">
    <property type="component" value="Unassembled WGS sequence"/>
</dbReference>
<sequence>MTTQQEHQLKRGLKNRHIQLIALGGAVGTGLFLGIAQTIRMAGPSVLLGYAIAGVIAFFIMRQLGEMVVEEPVAGSFSHFANRYWGPFAGFMSGWNYWVLYVLVSMAELTAVGIYIQYWWPEVPTWLSAAIFFVAINAINLTHVKVYGELEFWFSIVKVAAIISMIAFGCYLLFSGHGGPAATVANLWQDGGFFPNGITGLVMAMAVIMFSFGGLELVGSPRRKPTNRIKPFPKPPTR</sequence>
<evidence type="ECO:0000256" key="3">
    <source>
        <dbReference type="ARBA" id="ARBA00022448"/>
    </source>
</evidence>
<name>A0A2X3CLS7_KLEPN</name>
<dbReference type="InterPro" id="IPR004841">
    <property type="entry name" value="AA-permease/SLC12A_dom"/>
</dbReference>
<feature type="transmembrane region" description="Helical" evidence="17">
    <location>
        <begin position="98"/>
        <end position="120"/>
    </location>
</feature>
<feature type="transmembrane region" description="Helical" evidence="17">
    <location>
        <begin position="126"/>
        <end position="144"/>
    </location>
</feature>
<keyword evidence="3" id="KW-0813">Transport</keyword>
<evidence type="ECO:0000256" key="4">
    <source>
        <dbReference type="ARBA" id="ARBA00022475"/>
    </source>
</evidence>
<feature type="transmembrane region" description="Helical" evidence="17">
    <location>
        <begin position="20"/>
        <end position="39"/>
    </location>
</feature>
<comment type="catalytic activity">
    <reaction evidence="15">
        <text>L-tyrosine(in) + H(+)(in) = L-tyrosine(out) + H(+)(out)</text>
        <dbReference type="Rhea" id="RHEA:28875"/>
        <dbReference type="ChEBI" id="CHEBI:15378"/>
        <dbReference type="ChEBI" id="CHEBI:58315"/>
    </reaction>
    <physiologicalReaction direction="right-to-left" evidence="15">
        <dbReference type="Rhea" id="RHEA:28877"/>
    </physiologicalReaction>
</comment>
<protein>
    <recommendedName>
        <fullName evidence="11">Aromatic amino acid transport protein AroP</fullName>
    </recommendedName>
    <alternativeName>
        <fullName evidence="12">Aromatic amino acid:H(+) symporter AroP</fullName>
    </alternativeName>
    <alternativeName>
        <fullName evidence="13">General aromatic amino acid permease</fullName>
    </alternativeName>
</protein>
<dbReference type="Pfam" id="PF00324">
    <property type="entry name" value="AA_permease"/>
    <property type="match status" value="1"/>
</dbReference>
<evidence type="ECO:0000256" key="7">
    <source>
        <dbReference type="ARBA" id="ARBA00022970"/>
    </source>
</evidence>
<comment type="catalytic activity">
    <reaction evidence="14">
        <text>L-tryptophan(in) + H(+)(in) = L-tryptophan(out) + H(+)(out)</text>
        <dbReference type="Rhea" id="RHEA:28879"/>
        <dbReference type="ChEBI" id="CHEBI:15378"/>
        <dbReference type="ChEBI" id="CHEBI:57912"/>
    </reaction>
    <physiologicalReaction direction="right-to-left" evidence="14">
        <dbReference type="Rhea" id="RHEA:28881"/>
    </physiologicalReaction>
</comment>
<evidence type="ECO:0000256" key="8">
    <source>
        <dbReference type="ARBA" id="ARBA00022989"/>
    </source>
</evidence>
<evidence type="ECO:0000313" key="20">
    <source>
        <dbReference type="Proteomes" id="UP000251088"/>
    </source>
</evidence>
<evidence type="ECO:0000256" key="16">
    <source>
        <dbReference type="ARBA" id="ARBA00048776"/>
    </source>
</evidence>
<dbReference type="Gene3D" id="1.20.1740.10">
    <property type="entry name" value="Amino acid/polyamine transporter I"/>
    <property type="match status" value="1"/>
</dbReference>
<feature type="domain" description="Amino acid permease/ SLC12A" evidence="18">
    <location>
        <begin position="17"/>
        <end position="219"/>
    </location>
</feature>
<comment type="catalytic activity">
    <reaction evidence="16">
        <text>L-phenylalanine(in) + H(+)(in) = L-phenylalanine(out) + H(+)(out)</text>
        <dbReference type="Rhea" id="RHEA:28923"/>
        <dbReference type="ChEBI" id="CHEBI:15378"/>
        <dbReference type="ChEBI" id="CHEBI:58095"/>
    </reaction>
    <physiologicalReaction direction="right-to-left" evidence="16">
        <dbReference type="Rhea" id="RHEA:28925"/>
    </physiologicalReaction>
</comment>
<evidence type="ECO:0000256" key="11">
    <source>
        <dbReference type="ARBA" id="ARBA00040443"/>
    </source>
</evidence>
<accession>A0A2X3CLS7</accession>
<dbReference type="GO" id="GO:0055085">
    <property type="term" value="P:transmembrane transport"/>
    <property type="evidence" value="ECO:0007669"/>
    <property type="project" value="InterPro"/>
</dbReference>
<keyword evidence="7" id="KW-0029">Amino-acid transport</keyword>
<evidence type="ECO:0000256" key="10">
    <source>
        <dbReference type="ARBA" id="ARBA00037317"/>
    </source>
</evidence>
<dbReference type="PANTHER" id="PTHR43495">
    <property type="entry name" value="GABA PERMEASE"/>
    <property type="match status" value="1"/>
</dbReference>
<evidence type="ECO:0000256" key="17">
    <source>
        <dbReference type="SAM" id="Phobius"/>
    </source>
</evidence>
<keyword evidence="5" id="KW-0997">Cell inner membrane</keyword>
<comment type="function">
    <text evidence="10">Permease that is involved in the active transport across the cytoplasmic membrane of all three aromatic amino acids, phenylalanine, tyrosine and tryptophan.</text>
</comment>
<evidence type="ECO:0000256" key="2">
    <source>
        <dbReference type="ARBA" id="ARBA00008583"/>
    </source>
</evidence>
<keyword evidence="6 17" id="KW-0812">Transmembrane</keyword>
<proteinExistence type="inferred from homology"/>
<gene>
    <name evidence="19" type="primary">aroP_1</name>
    <name evidence="19" type="ORF">NCTC9128_02133</name>
</gene>
<dbReference type="GO" id="GO:0006865">
    <property type="term" value="P:amino acid transport"/>
    <property type="evidence" value="ECO:0007669"/>
    <property type="project" value="UniProtKB-KW"/>
</dbReference>
<keyword evidence="9 17" id="KW-0472">Membrane</keyword>
<evidence type="ECO:0000313" key="19">
    <source>
        <dbReference type="EMBL" id="SQC14053.1"/>
    </source>
</evidence>
<evidence type="ECO:0000256" key="12">
    <source>
        <dbReference type="ARBA" id="ARBA00041728"/>
    </source>
</evidence>
<evidence type="ECO:0000259" key="18">
    <source>
        <dbReference type="Pfam" id="PF00324"/>
    </source>
</evidence>
<organism evidence="19 20">
    <name type="scientific">Klebsiella pneumoniae</name>
    <dbReference type="NCBI Taxonomy" id="573"/>
    <lineage>
        <taxon>Bacteria</taxon>
        <taxon>Pseudomonadati</taxon>
        <taxon>Pseudomonadota</taxon>
        <taxon>Gammaproteobacteria</taxon>
        <taxon>Enterobacterales</taxon>
        <taxon>Enterobacteriaceae</taxon>
        <taxon>Klebsiella/Raoultella group</taxon>
        <taxon>Klebsiella</taxon>
        <taxon>Klebsiella pneumoniae complex</taxon>
    </lineage>
</organism>
<evidence type="ECO:0000256" key="14">
    <source>
        <dbReference type="ARBA" id="ARBA00048394"/>
    </source>
</evidence>
<dbReference type="GO" id="GO:0005886">
    <property type="term" value="C:plasma membrane"/>
    <property type="evidence" value="ECO:0007669"/>
    <property type="project" value="UniProtKB-SubCell"/>
</dbReference>
<feature type="transmembrane region" description="Helical" evidence="17">
    <location>
        <begin position="194"/>
        <end position="218"/>
    </location>
</feature>
<keyword evidence="8 17" id="KW-1133">Transmembrane helix</keyword>
<dbReference type="PROSITE" id="PS00218">
    <property type="entry name" value="AMINO_ACID_PERMEASE_1"/>
    <property type="match status" value="1"/>
</dbReference>
<feature type="transmembrane region" description="Helical" evidence="17">
    <location>
        <begin position="156"/>
        <end position="174"/>
    </location>
</feature>
<dbReference type="InterPro" id="IPR004840">
    <property type="entry name" value="Amino_acid_permease_CS"/>
</dbReference>
<keyword evidence="4" id="KW-1003">Cell membrane</keyword>